<dbReference type="GeneID" id="94290655"/>
<reference evidence="1 2" key="1">
    <citation type="submission" date="2021-02" db="EMBL/GenBank/DDBJ databases">
        <title>Porcisia hertigi Genome sequencing and assembly.</title>
        <authorList>
            <person name="Almutairi H."/>
            <person name="Gatherer D."/>
        </authorList>
    </citation>
    <scope>NUCLEOTIDE SEQUENCE [LARGE SCALE GENOMIC DNA]</scope>
    <source>
        <strain evidence="1 2">C119</strain>
    </source>
</reference>
<name>A0A836HN27_9TRYP</name>
<dbReference type="KEGG" id="phet:94290655"/>
<dbReference type="OrthoDB" id="263816at2759"/>
<evidence type="ECO:0000313" key="1">
    <source>
        <dbReference type="EMBL" id="KAG5502827.1"/>
    </source>
</evidence>
<keyword evidence="2" id="KW-1185">Reference proteome</keyword>
<sequence>MSAAATQVSLTTEARPQSEPLLISCLHASAVSAPPAEVRRAFDIIERLLSNRAQRPAEPRYASFSATSTAWVDSVLPFVNVLDLVAWMGCQWATEGTRLVFLDRLGKEHAADRLDELRCVASVWNVSDAETSPDASRHYEGARQRLIEFFHSTHNSTNREELWARLTSHLQLNRLLAYARDAERQRATLPSQVTLNVPSREGSAAWTVRAQRELDDTARASNSRPCSDVQHSPQCECEAFVTCLANDSIRWMHSHASLCELRRVCENAAAESASRSDRCREEGVPASVSRTPRLSSTVAERLRQRAQGEQHQRYLQTTGPAYRQLSQEERHRGESLIVSVAALLEQIAVVSETQGMVRHDRHEARRLMDEFRRDGDLVKLYQLEEKYTAELEEAKLLYGKPLVYAASWEE</sequence>
<gene>
    <name evidence="1" type="ORF">JKF63_04595</name>
</gene>
<protein>
    <submittedName>
        <fullName evidence="1">Uncharacterized protein</fullName>
    </submittedName>
</protein>
<accession>A0A836HN27</accession>
<comment type="caution">
    <text evidence="1">The sequence shown here is derived from an EMBL/GenBank/DDBJ whole genome shotgun (WGS) entry which is preliminary data.</text>
</comment>
<evidence type="ECO:0000313" key="2">
    <source>
        <dbReference type="Proteomes" id="UP000674318"/>
    </source>
</evidence>
<dbReference type="Proteomes" id="UP000674318">
    <property type="component" value="Unassembled WGS sequence"/>
</dbReference>
<dbReference type="RefSeq" id="XP_067756599.1">
    <property type="nucleotide sequence ID" value="XM_067900578.1"/>
</dbReference>
<dbReference type="AlphaFoldDB" id="A0A836HN27"/>
<dbReference type="EMBL" id="JAFJZO010000025">
    <property type="protein sequence ID" value="KAG5502827.1"/>
    <property type="molecule type" value="Genomic_DNA"/>
</dbReference>
<organism evidence="1 2">
    <name type="scientific">Porcisia hertigi</name>
    <dbReference type="NCBI Taxonomy" id="2761500"/>
    <lineage>
        <taxon>Eukaryota</taxon>
        <taxon>Discoba</taxon>
        <taxon>Euglenozoa</taxon>
        <taxon>Kinetoplastea</taxon>
        <taxon>Metakinetoplastina</taxon>
        <taxon>Trypanosomatida</taxon>
        <taxon>Trypanosomatidae</taxon>
        <taxon>Leishmaniinae</taxon>
        <taxon>Porcisia</taxon>
    </lineage>
</organism>
<dbReference type="InterPro" id="IPR036339">
    <property type="entry name" value="PUB-like_dom_sf"/>
</dbReference>
<dbReference type="SUPFAM" id="SSF143503">
    <property type="entry name" value="PUG domain-like"/>
    <property type="match status" value="1"/>
</dbReference>
<proteinExistence type="predicted"/>